<keyword evidence="1" id="KW-0602">Photosynthesis</keyword>
<keyword evidence="2" id="KW-0604">Photosystem II</keyword>
<feature type="domain" description="Photosynthesis system II assembly factor Ycf48/Hcf136-like" evidence="3">
    <location>
        <begin position="182"/>
        <end position="326"/>
    </location>
</feature>
<dbReference type="PANTHER" id="PTHR47199">
    <property type="entry name" value="PHOTOSYSTEM II STABILITY/ASSEMBLY FACTOR HCF136, CHLOROPLASTIC"/>
    <property type="match status" value="1"/>
</dbReference>
<accession>A0ABX1Q638</accession>
<dbReference type="Proteomes" id="UP000623795">
    <property type="component" value="Unassembled WGS sequence"/>
</dbReference>
<evidence type="ECO:0000256" key="2">
    <source>
        <dbReference type="ARBA" id="ARBA00023276"/>
    </source>
</evidence>
<evidence type="ECO:0000259" key="3">
    <source>
        <dbReference type="Pfam" id="PF14870"/>
    </source>
</evidence>
<proteinExistence type="predicted"/>
<dbReference type="InterPro" id="IPR015943">
    <property type="entry name" value="WD40/YVTN_repeat-like_dom_sf"/>
</dbReference>
<dbReference type="EMBL" id="WTVN01000055">
    <property type="protein sequence ID" value="NMG46227.1"/>
    <property type="molecule type" value="Genomic_DNA"/>
</dbReference>
<evidence type="ECO:0000313" key="5">
    <source>
        <dbReference type="Proteomes" id="UP000623795"/>
    </source>
</evidence>
<dbReference type="SUPFAM" id="SSF110296">
    <property type="entry name" value="Oligoxyloglucan reducing end-specific cellobiohydrolase"/>
    <property type="match status" value="1"/>
</dbReference>
<sequence length="373" mass="38955">MNRLPGQMTPTASTRAALTDPRCRSLWRAALAVFLPVMAAMAAASAGAALKDPLDFPAAKVGALSSRPLLAVARTGERLVAVGSRGVAILSDDEGKTWEQAAVPVQSDLVAVHFPTPTDGWAVGHDGVILHTADGGRNWQKQLDGRAALASFSRYYHEKGASQGEAMRAVEKNYGSGPSLPLLDVWFQDSQTGYAVGAFGILVATRDGGRTWEPWFERIDNPDMLNLNGVRGVGGQLFIAAERGVVFRYDAASGRFVKSETGYGGSFFGIVGSDKAVVAYGLRGSVYRSGDAGRTWSTIATGSESTISAGILDDKGSLVLVNVAGEVLVGDAGGDSLKVRPGWSGARASGVVVLADGKYLISSPAGLRIQAAQ</sequence>
<reference evidence="4 5" key="1">
    <citation type="submission" date="2019-12" db="EMBL/GenBank/DDBJ databases">
        <title>Comparative genomics gives insights into the taxonomy of the Azoarcus-Aromatoleum group and reveals separate origins of nif in the plant-associated Azoarcus and non-plant-associated Aromatoleum sub-groups.</title>
        <authorList>
            <person name="Lafos M."/>
            <person name="Maluk M."/>
            <person name="Batista M."/>
            <person name="Junghare M."/>
            <person name="Carmona M."/>
            <person name="Faoro H."/>
            <person name="Cruz L.M."/>
            <person name="Battistoni F."/>
            <person name="De Souza E."/>
            <person name="Pedrosa F."/>
            <person name="Chen W.-M."/>
            <person name="Poole P.S."/>
            <person name="Dixon R.A."/>
            <person name="James E.K."/>
        </authorList>
    </citation>
    <scope>NUCLEOTIDE SEQUENCE [LARGE SCALE GENOMIC DNA]</scope>
    <source>
        <strain evidence="4 5">Td21</strain>
    </source>
</reference>
<protein>
    <submittedName>
        <fullName evidence="4">Glycosyl hydrolase</fullName>
    </submittedName>
</protein>
<dbReference type="Gene3D" id="2.130.10.10">
    <property type="entry name" value="YVTN repeat-like/Quinoprotein amine dehydrogenase"/>
    <property type="match status" value="2"/>
</dbReference>
<keyword evidence="5" id="KW-1185">Reference proteome</keyword>
<organism evidence="4 5">
    <name type="scientific">Aromatoleum toluvorans</name>
    <dbReference type="NCBI Taxonomy" id="92002"/>
    <lineage>
        <taxon>Bacteria</taxon>
        <taxon>Pseudomonadati</taxon>
        <taxon>Pseudomonadota</taxon>
        <taxon>Betaproteobacteria</taxon>
        <taxon>Rhodocyclales</taxon>
        <taxon>Rhodocyclaceae</taxon>
        <taxon>Aromatoleum</taxon>
    </lineage>
</organism>
<keyword evidence="4" id="KW-0378">Hydrolase</keyword>
<name>A0ABX1Q638_9RHOO</name>
<comment type="caution">
    <text evidence="4">The sequence shown here is derived from an EMBL/GenBank/DDBJ whole genome shotgun (WGS) entry which is preliminary data.</text>
</comment>
<dbReference type="Pfam" id="PF14870">
    <property type="entry name" value="PSII_BNR"/>
    <property type="match status" value="2"/>
</dbReference>
<dbReference type="InterPro" id="IPR028203">
    <property type="entry name" value="PSII_CF48-like_dom"/>
</dbReference>
<evidence type="ECO:0000313" key="4">
    <source>
        <dbReference type="EMBL" id="NMG46227.1"/>
    </source>
</evidence>
<dbReference type="PANTHER" id="PTHR47199:SF2">
    <property type="entry name" value="PHOTOSYSTEM II STABILITY_ASSEMBLY FACTOR HCF136, CHLOROPLASTIC"/>
    <property type="match status" value="1"/>
</dbReference>
<feature type="domain" description="Photosynthesis system II assembly factor Ycf48/Hcf136-like" evidence="3">
    <location>
        <begin position="95"/>
        <end position="142"/>
    </location>
</feature>
<evidence type="ECO:0000256" key="1">
    <source>
        <dbReference type="ARBA" id="ARBA00022531"/>
    </source>
</evidence>
<gene>
    <name evidence="4" type="ORF">GPA22_21130</name>
</gene>
<dbReference type="GO" id="GO:0016787">
    <property type="term" value="F:hydrolase activity"/>
    <property type="evidence" value="ECO:0007669"/>
    <property type="project" value="UniProtKB-KW"/>
</dbReference>